<sequence>MSWGFSTDPIFQAKLDWIERFVREEVEPLDHICDFSPYDVHNARRNAIVKPLQAKVREQQLWACHLEPDHGGQGYGQLKLALMNEILGRSAFGPTVFGIQAPDTGNGEILAKFGTEAQKAKYLQPLLDNDIVSCFSMTEPRGGSDPTQFTCKAELVGDEWVINGEKWFSSHAHVASFLITMAVTDPDAARHNRLSAFIVPADTPGLEIVKNMPHGNSAWPSHAYLRYTDVRVPRDHLLGERGGGFTVAQTRLGGGRIHHAMRTLAQCKKALDMMCERALSRFTQGGLLSEKQLVQEKIGDSWMEIEQFRLLLLQTAWKIDEYNDYKKVLRDIAAVKVLMPKVMHDVASRALQIHGSLGLTPDMPFIDQVMDSYHTGLADGPTEIHKLTVAKLTLREHKGTDDLFPTGYIPYQREAALKKYADWVEQDIAA</sequence>
<dbReference type="Gene3D" id="2.40.110.10">
    <property type="entry name" value="Butyryl-CoA Dehydrogenase, subunit A, domain 2"/>
    <property type="match status" value="1"/>
</dbReference>
<evidence type="ECO:0000313" key="12">
    <source>
        <dbReference type="Proteomes" id="UP000218934"/>
    </source>
</evidence>
<evidence type="ECO:0000256" key="7">
    <source>
        <dbReference type="RuleBase" id="RU362125"/>
    </source>
</evidence>
<dbReference type="GO" id="GO:0003995">
    <property type="term" value="F:acyl-CoA dehydrogenase activity"/>
    <property type="evidence" value="ECO:0007669"/>
    <property type="project" value="TreeGrafter"/>
</dbReference>
<dbReference type="SUPFAM" id="SSF56645">
    <property type="entry name" value="Acyl-CoA dehydrogenase NM domain-like"/>
    <property type="match status" value="1"/>
</dbReference>
<keyword evidence="5 7" id="KW-0274">FAD</keyword>
<evidence type="ECO:0000256" key="1">
    <source>
        <dbReference type="ARBA" id="ARBA00001974"/>
    </source>
</evidence>
<organism evidence="11 12">
    <name type="scientific">Rhizorhabdus dicambivorans</name>
    <dbReference type="NCBI Taxonomy" id="1850238"/>
    <lineage>
        <taxon>Bacteria</taxon>
        <taxon>Pseudomonadati</taxon>
        <taxon>Pseudomonadota</taxon>
        <taxon>Alphaproteobacteria</taxon>
        <taxon>Sphingomonadales</taxon>
        <taxon>Sphingomonadaceae</taxon>
        <taxon>Rhizorhabdus</taxon>
    </lineage>
</organism>
<dbReference type="InterPro" id="IPR009075">
    <property type="entry name" value="AcylCo_DH/oxidase_C"/>
</dbReference>
<dbReference type="InterPro" id="IPR037069">
    <property type="entry name" value="AcylCoA_DH/ox_N_sf"/>
</dbReference>
<feature type="domain" description="Acyl-CoA oxidase/dehydrogenase middle" evidence="9">
    <location>
        <begin position="134"/>
        <end position="226"/>
    </location>
</feature>
<dbReference type="Pfam" id="PF02770">
    <property type="entry name" value="Acyl-CoA_dh_M"/>
    <property type="match status" value="1"/>
</dbReference>
<evidence type="ECO:0000259" key="9">
    <source>
        <dbReference type="Pfam" id="PF02770"/>
    </source>
</evidence>
<evidence type="ECO:0000259" key="10">
    <source>
        <dbReference type="Pfam" id="PF02771"/>
    </source>
</evidence>
<accession>A0A2A4FUB8</accession>
<dbReference type="FunFam" id="2.40.110.10:FF:000002">
    <property type="entry name" value="Acyl-CoA dehydrogenase fadE12"/>
    <property type="match status" value="1"/>
</dbReference>
<evidence type="ECO:0000256" key="5">
    <source>
        <dbReference type="ARBA" id="ARBA00022827"/>
    </source>
</evidence>
<dbReference type="Gene3D" id="1.10.540.10">
    <property type="entry name" value="Acyl-CoA dehydrogenase/oxidase, N-terminal domain"/>
    <property type="match status" value="1"/>
</dbReference>
<reference evidence="11 12" key="1">
    <citation type="submission" date="2017-09" db="EMBL/GenBank/DDBJ databases">
        <title>The Catabolism of 3,6-Dichlorosalicylic acid is Initiated by the Cytochrome P450 Monooxygenase DsmABC in Rhizorhabdus dicambivorans Ndbn-20.</title>
        <authorList>
            <person name="Na L."/>
        </authorList>
    </citation>
    <scope>NUCLEOTIDE SEQUENCE [LARGE SCALE GENOMIC DNA]</scope>
    <source>
        <strain evidence="11 12">Ndbn-20m</strain>
    </source>
</reference>
<evidence type="ECO:0000259" key="8">
    <source>
        <dbReference type="Pfam" id="PF00441"/>
    </source>
</evidence>
<dbReference type="EMBL" id="NWUF01000012">
    <property type="protein sequence ID" value="PCE41729.1"/>
    <property type="molecule type" value="Genomic_DNA"/>
</dbReference>
<dbReference type="InterPro" id="IPR036250">
    <property type="entry name" value="AcylCo_DH-like_C"/>
</dbReference>
<keyword evidence="6 7" id="KW-0560">Oxidoreductase</keyword>
<dbReference type="OrthoDB" id="9780544at2"/>
<comment type="cofactor">
    <cofactor evidence="1 7">
        <name>FAD</name>
        <dbReference type="ChEBI" id="CHEBI:57692"/>
    </cofactor>
</comment>
<dbReference type="InterPro" id="IPR046373">
    <property type="entry name" value="Acyl-CoA_Oxase/DH_mid-dom_sf"/>
</dbReference>
<dbReference type="InterPro" id="IPR009100">
    <property type="entry name" value="AcylCoA_DH/oxidase_NM_dom_sf"/>
</dbReference>
<keyword evidence="12" id="KW-1185">Reference proteome</keyword>
<gene>
    <name evidence="11" type="ORF">COO09_13265</name>
</gene>
<feature type="domain" description="Acyl-CoA dehydrogenase/oxidase C-terminal" evidence="8">
    <location>
        <begin position="242"/>
        <end position="391"/>
    </location>
</feature>
<feature type="domain" description="Acyl-CoA dehydrogenase/oxidase N-terminal" evidence="10">
    <location>
        <begin position="16"/>
        <end position="128"/>
    </location>
</feature>
<dbReference type="Gene3D" id="1.20.140.10">
    <property type="entry name" value="Butyryl-CoA Dehydrogenase, subunit A, domain 3"/>
    <property type="match status" value="1"/>
</dbReference>
<dbReference type="Proteomes" id="UP000218934">
    <property type="component" value="Unassembled WGS sequence"/>
</dbReference>
<comment type="caution">
    <text evidence="11">The sequence shown here is derived from an EMBL/GenBank/DDBJ whole genome shotgun (WGS) entry which is preliminary data.</text>
</comment>
<dbReference type="KEGG" id="rdi:CMV14_18925"/>
<dbReference type="AlphaFoldDB" id="A0A2A4FUB8"/>
<dbReference type="GO" id="GO:0050660">
    <property type="term" value="F:flavin adenine dinucleotide binding"/>
    <property type="evidence" value="ECO:0007669"/>
    <property type="project" value="InterPro"/>
</dbReference>
<dbReference type="GO" id="GO:0005737">
    <property type="term" value="C:cytoplasm"/>
    <property type="evidence" value="ECO:0007669"/>
    <property type="project" value="TreeGrafter"/>
</dbReference>
<keyword evidence="4 7" id="KW-0285">Flavoprotein</keyword>
<dbReference type="PANTHER" id="PTHR48083:SF13">
    <property type="entry name" value="ACYL-COA DEHYDROGENASE FAMILY MEMBER 11"/>
    <property type="match status" value="1"/>
</dbReference>
<dbReference type="InterPro" id="IPR013786">
    <property type="entry name" value="AcylCoA_DH/ox_N"/>
</dbReference>
<evidence type="ECO:0000256" key="2">
    <source>
        <dbReference type="ARBA" id="ARBA00009347"/>
    </source>
</evidence>
<comment type="subunit">
    <text evidence="3">Homodimer.</text>
</comment>
<dbReference type="Pfam" id="PF00441">
    <property type="entry name" value="Acyl-CoA_dh_1"/>
    <property type="match status" value="1"/>
</dbReference>
<proteinExistence type="inferred from homology"/>
<dbReference type="InterPro" id="IPR006091">
    <property type="entry name" value="Acyl-CoA_Oxase/DH_mid-dom"/>
</dbReference>
<dbReference type="SUPFAM" id="SSF47203">
    <property type="entry name" value="Acyl-CoA dehydrogenase C-terminal domain-like"/>
    <property type="match status" value="1"/>
</dbReference>
<evidence type="ECO:0000313" key="11">
    <source>
        <dbReference type="EMBL" id="PCE41729.1"/>
    </source>
</evidence>
<protein>
    <submittedName>
        <fullName evidence="11">Acyl-CoA dehydrogenase</fullName>
    </submittedName>
</protein>
<dbReference type="PANTHER" id="PTHR48083">
    <property type="entry name" value="MEDIUM-CHAIN SPECIFIC ACYL-COA DEHYDROGENASE, MITOCHONDRIAL-RELATED"/>
    <property type="match status" value="1"/>
</dbReference>
<evidence type="ECO:0000256" key="4">
    <source>
        <dbReference type="ARBA" id="ARBA00022630"/>
    </source>
</evidence>
<dbReference type="RefSeq" id="WP_066961162.1">
    <property type="nucleotide sequence ID" value="NZ_CP023449.1"/>
</dbReference>
<dbReference type="Pfam" id="PF02771">
    <property type="entry name" value="Acyl-CoA_dh_N"/>
    <property type="match status" value="1"/>
</dbReference>
<dbReference type="GO" id="GO:0033539">
    <property type="term" value="P:fatty acid beta-oxidation using acyl-CoA dehydrogenase"/>
    <property type="evidence" value="ECO:0007669"/>
    <property type="project" value="TreeGrafter"/>
</dbReference>
<dbReference type="InterPro" id="IPR050741">
    <property type="entry name" value="Acyl-CoA_dehydrogenase"/>
</dbReference>
<evidence type="ECO:0000256" key="3">
    <source>
        <dbReference type="ARBA" id="ARBA00011738"/>
    </source>
</evidence>
<evidence type="ECO:0000256" key="6">
    <source>
        <dbReference type="ARBA" id="ARBA00023002"/>
    </source>
</evidence>
<comment type="similarity">
    <text evidence="2 7">Belongs to the acyl-CoA dehydrogenase family.</text>
</comment>
<name>A0A2A4FUB8_9SPHN</name>